<sequence length="139" mass="15913">MNVRRNMEHSAGVISRTGISHRLLAELAISQVGGEAVHSGSRKVLLHHMNANELEFSTTLRFPVSDRYRLSFRLKLGEKSIILEGIVASRVKQGNLYLYELRIAGSSISRTDWIRGLNEWLLQHQPALPEHKVHYLYRN</sequence>
<name>A0A6H2GUQ2_9BACL</name>
<gene>
    <name evidence="1" type="ORF">HGI30_05795</name>
</gene>
<protein>
    <recommendedName>
        <fullName evidence="3">PilZ domain-containing protein</fullName>
    </recommendedName>
</protein>
<reference evidence="1 2" key="1">
    <citation type="submission" date="2020-04" db="EMBL/GenBank/DDBJ databases">
        <title>Novel Paenibacillus strain UniB2 isolated from commercial digestive syrup.</title>
        <authorList>
            <person name="Thorat V."/>
            <person name="Kirdat K."/>
            <person name="Tiwarekar B."/>
            <person name="Yadav A."/>
        </authorList>
    </citation>
    <scope>NUCLEOTIDE SEQUENCE [LARGE SCALE GENOMIC DNA]</scope>
    <source>
        <strain evidence="1 2">UniB2</strain>
    </source>
</reference>
<evidence type="ECO:0000313" key="1">
    <source>
        <dbReference type="EMBL" id="QJC51122.1"/>
    </source>
</evidence>
<proteinExistence type="predicted"/>
<organism evidence="1 2">
    <name type="scientific">Paenibacillus albicereus</name>
    <dbReference type="NCBI Taxonomy" id="2726185"/>
    <lineage>
        <taxon>Bacteria</taxon>
        <taxon>Bacillati</taxon>
        <taxon>Bacillota</taxon>
        <taxon>Bacilli</taxon>
        <taxon>Bacillales</taxon>
        <taxon>Paenibacillaceae</taxon>
        <taxon>Paenibacillus</taxon>
    </lineage>
</organism>
<dbReference type="EMBL" id="CP051428">
    <property type="protein sequence ID" value="QJC51122.1"/>
    <property type="molecule type" value="Genomic_DNA"/>
</dbReference>
<accession>A0A6H2GUQ2</accession>
<keyword evidence="2" id="KW-1185">Reference proteome</keyword>
<evidence type="ECO:0000313" key="2">
    <source>
        <dbReference type="Proteomes" id="UP000502136"/>
    </source>
</evidence>
<dbReference type="RefSeq" id="WP_168906776.1">
    <property type="nucleotide sequence ID" value="NZ_CP051428.1"/>
</dbReference>
<dbReference type="Proteomes" id="UP000502136">
    <property type="component" value="Chromosome"/>
</dbReference>
<dbReference type="KEGG" id="palr:HGI30_05795"/>
<evidence type="ECO:0008006" key="3">
    <source>
        <dbReference type="Google" id="ProtNLM"/>
    </source>
</evidence>
<dbReference type="AlphaFoldDB" id="A0A6H2GUQ2"/>